<dbReference type="InterPro" id="IPR005913">
    <property type="entry name" value="dTDP_dehydrorham_reduct"/>
</dbReference>
<comment type="pathway">
    <text evidence="1 6">Carbohydrate biosynthesis; dTDP-L-rhamnose biosynthesis.</text>
</comment>
<feature type="domain" description="RmlD-like substrate binding" evidence="7">
    <location>
        <begin position="1"/>
        <end position="297"/>
    </location>
</feature>
<dbReference type="GO" id="GO:0019305">
    <property type="term" value="P:dTDP-rhamnose biosynthetic process"/>
    <property type="evidence" value="ECO:0007669"/>
    <property type="project" value="UniProtKB-UniPathway"/>
</dbReference>
<dbReference type="NCBIfam" id="NF007440">
    <property type="entry name" value="PRK09987.1"/>
    <property type="match status" value="1"/>
</dbReference>
<dbReference type="Proteomes" id="UP000070433">
    <property type="component" value="Chromosome"/>
</dbReference>
<dbReference type="SUPFAM" id="SSF51735">
    <property type="entry name" value="NAD(P)-binding Rossmann-fold domains"/>
    <property type="match status" value="1"/>
</dbReference>
<dbReference type="GO" id="GO:0008831">
    <property type="term" value="F:dTDP-4-dehydrorhamnose reductase activity"/>
    <property type="evidence" value="ECO:0007669"/>
    <property type="project" value="UniProtKB-EC"/>
</dbReference>
<reference evidence="8 9" key="1">
    <citation type="journal article" date="2014" name="Int. J. Syst. Evol. Microbiol.">
        <title>Ramlibacter solisilvae sp. nov., isolated from forest soil, and emended description of the genus Ramlibacter.</title>
        <authorList>
            <person name="Lee H.J."/>
            <person name="Lee S.H."/>
            <person name="Lee S.S."/>
            <person name="Lee J.S."/>
            <person name="Kim Y."/>
            <person name="Kim S.C."/>
            <person name="Jeon C.O."/>
        </authorList>
    </citation>
    <scope>NUCLEOTIDE SEQUENCE [LARGE SCALE GENOMIC DNA]</scope>
    <source>
        <strain evidence="8 9">5-10</strain>
    </source>
</reference>
<dbReference type="AlphaFoldDB" id="A0A127JQT4"/>
<dbReference type="Pfam" id="PF04321">
    <property type="entry name" value="RmlD_sub_bind"/>
    <property type="match status" value="1"/>
</dbReference>
<accession>A0A127JQT4</accession>
<dbReference type="GO" id="GO:0005829">
    <property type="term" value="C:cytosol"/>
    <property type="evidence" value="ECO:0007669"/>
    <property type="project" value="TreeGrafter"/>
</dbReference>
<dbReference type="UniPathway" id="UPA00124"/>
<dbReference type="EMBL" id="CP010951">
    <property type="protein sequence ID" value="AMO22263.1"/>
    <property type="molecule type" value="Genomic_DNA"/>
</dbReference>
<dbReference type="PANTHER" id="PTHR10491">
    <property type="entry name" value="DTDP-4-DEHYDRORHAMNOSE REDUCTASE"/>
    <property type="match status" value="1"/>
</dbReference>
<name>A0A127JQT4_9BURK</name>
<protein>
    <recommendedName>
        <fullName evidence="4 6">dTDP-4-dehydrorhamnose reductase</fullName>
        <ecNumber evidence="3 6">1.1.1.133</ecNumber>
    </recommendedName>
</protein>
<dbReference type="OrthoDB" id="9803892at2"/>
<comment type="catalytic activity">
    <reaction evidence="5 6">
        <text>dTDP-beta-L-rhamnose + NADP(+) = dTDP-4-dehydro-beta-L-rhamnose + NADPH + H(+)</text>
        <dbReference type="Rhea" id="RHEA:21796"/>
        <dbReference type="ChEBI" id="CHEBI:15378"/>
        <dbReference type="ChEBI" id="CHEBI:57510"/>
        <dbReference type="ChEBI" id="CHEBI:57783"/>
        <dbReference type="ChEBI" id="CHEBI:58349"/>
        <dbReference type="ChEBI" id="CHEBI:62830"/>
        <dbReference type="EC" id="1.1.1.133"/>
    </reaction>
</comment>
<dbReference type="InterPro" id="IPR029903">
    <property type="entry name" value="RmlD-like-bd"/>
</dbReference>
<dbReference type="CDD" id="cd05254">
    <property type="entry name" value="dTDP_HR_like_SDR_e"/>
    <property type="match status" value="1"/>
</dbReference>
<keyword evidence="6" id="KW-0521">NADP</keyword>
<dbReference type="PANTHER" id="PTHR10491:SF4">
    <property type="entry name" value="METHIONINE ADENOSYLTRANSFERASE 2 SUBUNIT BETA"/>
    <property type="match status" value="1"/>
</dbReference>
<gene>
    <name evidence="8" type="ORF">UC35_04340</name>
</gene>
<evidence type="ECO:0000259" key="7">
    <source>
        <dbReference type="Pfam" id="PF04321"/>
    </source>
</evidence>
<dbReference type="Gene3D" id="3.40.50.720">
    <property type="entry name" value="NAD(P)-binding Rossmann-like Domain"/>
    <property type="match status" value="1"/>
</dbReference>
<dbReference type="NCBIfam" id="TIGR01214">
    <property type="entry name" value="rmlD"/>
    <property type="match status" value="1"/>
</dbReference>
<comment type="similarity">
    <text evidence="2 6">Belongs to the dTDP-4-dehydrorhamnose reductase family.</text>
</comment>
<organism evidence="8 9">
    <name type="scientific">Ramlibacter tataouinensis</name>
    <dbReference type="NCBI Taxonomy" id="94132"/>
    <lineage>
        <taxon>Bacteria</taxon>
        <taxon>Pseudomonadati</taxon>
        <taxon>Pseudomonadota</taxon>
        <taxon>Betaproteobacteria</taxon>
        <taxon>Burkholderiales</taxon>
        <taxon>Comamonadaceae</taxon>
        <taxon>Ramlibacter</taxon>
    </lineage>
</organism>
<dbReference type="Gene3D" id="3.90.25.10">
    <property type="entry name" value="UDP-galactose 4-epimerase, domain 1"/>
    <property type="match status" value="1"/>
</dbReference>
<comment type="function">
    <text evidence="6">Catalyzes the reduction of dTDP-6-deoxy-L-lyxo-4-hexulose to yield dTDP-L-rhamnose.</text>
</comment>
<dbReference type="InterPro" id="IPR036291">
    <property type="entry name" value="NAD(P)-bd_dom_sf"/>
</dbReference>
<evidence type="ECO:0000256" key="6">
    <source>
        <dbReference type="RuleBase" id="RU364082"/>
    </source>
</evidence>
<keyword evidence="6 8" id="KW-0560">Oxidoreductase</keyword>
<dbReference type="RefSeq" id="WP_061496545.1">
    <property type="nucleotide sequence ID" value="NZ_CP010951.1"/>
</dbReference>
<dbReference type="EC" id="1.1.1.133" evidence="3 6"/>
<keyword evidence="9" id="KW-1185">Reference proteome</keyword>
<evidence type="ECO:0000313" key="9">
    <source>
        <dbReference type="Proteomes" id="UP000070433"/>
    </source>
</evidence>
<evidence type="ECO:0000313" key="8">
    <source>
        <dbReference type="EMBL" id="AMO22263.1"/>
    </source>
</evidence>
<dbReference type="PATRIC" id="fig|94132.3.peg.870"/>
<evidence type="ECO:0000256" key="4">
    <source>
        <dbReference type="ARBA" id="ARBA00017099"/>
    </source>
</evidence>
<evidence type="ECO:0000256" key="1">
    <source>
        <dbReference type="ARBA" id="ARBA00004781"/>
    </source>
</evidence>
<evidence type="ECO:0000256" key="5">
    <source>
        <dbReference type="ARBA" id="ARBA00048200"/>
    </source>
</evidence>
<comment type="cofactor">
    <cofactor evidence="6">
        <name>Mg(2+)</name>
        <dbReference type="ChEBI" id="CHEBI:18420"/>
    </cofactor>
    <text evidence="6">Binds 1 Mg(2+) ion per monomer.</text>
</comment>
<sequence>MKVLLFGGRGQVGWQLRRSLSLLGEVVVAERQGTPCCGDLLQPAAIRDAILALRPQAVVNAAAYTAVDRAEDEPELAFAINARACEAMAEACTQAGCWLVHYSSDYVYRGDGAGPWRETDPCEPLGVYGKSKLQGDLAVATTPRHLILRTSWVFETWGGNFLKSILKAARDRDELSVVSDQWGAPTRAALIADVTALALRQLRQDPDAMARAGVYHLAGAGETNWHAYACFAIEQAAAAGLPLRARSSQVRAISTADYAARAPRPANSRLDTTRLRSGFGIHLPPWQDGVSAVVAELARQALAAS</sequence>
<evidence type="ECO:0000256" key="3">
    <source>
        <dbReference type="ARBA" id="ARBA00012929"/>
    </source>
</evidence>
<evidence type="ECO:0000256" key="2">
    <source>
        <dbReference type="ARBA" id="ARBA00010944"/>
    </source>
</evidence>
<proteinExistence type="inferred from homology"/>